<gene>
    <name evidence="6" type="ORF">CJ199_15020</name>
</gene>
<evidence type="ECO:0000313" key="6">
    <source>
        <dbReference type="EMBL" id="PMD00624.1"/>
    </source>
</evidence>
<dbReference type="Pfam" id="PF00202">
    <property type="entry name" value="Aminotran_3"/>
    <property type="match status" value="1"/>
</dbReference>
<proteinExistence type="inferred from homology"/>
<accession>A0A2N6VIM3</accession>
<dbReference type="GO" id="GO:0030170">
    <property type="term" value="F:pyridoxal phosphate binding"/>
    <property type="evidence" value="ECO:0007669"/>
    <property type="project" value="InterPro"/>
</dbReference>
<feature type="region of interest" description="Disordered" evidence="5">
    <location>
        <begin position="1"/>
        <end position="26"/>
    </location>
</feature>
<dbReference type="AlphaFoldDB" id="A0A2N6VIM3"/>
<evidence type="ECO:0000256" key="3">
    <source>
        <dbReference type="ARBA" id="ARBA00022576"/>
    </source>
</evidence>
<dbReference type="RefSeq" id="WP_146004869.1">
    <property type="nucleotide sequence ID" value="NZ_PNHK01000555.1"/>
</dbReference>
<name>A0A2N6VIM3_9MICO</name>
<dbReference type="InterPro" id="IPR015424">
    <property type="entry name" value="PyrdxlP-dep_Trfase"/>
</dbReference>
<reference evidence="6 7" key="1">
    <citation type="submission" date="2017-09" db="EMBL/GenBank/DDBJ databases">
        <title>Bacterial strain isolated from the female urinary microbiota.</title>
        <authorList>
            <person name="Thomas-White K."/>
            <person name="Kumar N."/>
            <person name="Forster S."/>
            <person name="Putonti C."/>
            <person name="Lawley T."/>
            <person name="Wolfe A.J."/>
        </authorList>
    </citation>
    <scope>NUCLEOTIDE SEQUENCE [LARGE SCALE GENOMIC DNA]</scope>
    <source>
        <strain evidence="6 7">UMB1301</strain>
    </source>
</reference>
<organism evidence="6 7">
    <name type="scientific">Brevibacterium paucivorans</name>
    <dbReference type="NCBI Taxonomy" id="170994"/>
    <lineage>
        <taxon>Bacteria</taxon>
        <taxon>Bacillati</taxon>
        <taxon>Actinomycetota</taxon>
        <taxon>Actinomycetes</taxon>
        <taxon>Micrococcales</taxon>
        <taxon>Brevibacteriaceae</taxon>
        <taxon>Brevibacterium</taxon>
    </lineage>
</organism>
<keyword evidence="3 6" id="KW-0032">Aminotransferase</keyword>
<keyword evidence="4 6" id="KW-0808">Transferase</keyword>
<dbReference type="Gene3D" id="3.90.1150.10">
    <property type="entry name" value="Aspartate Aminotransferase, domain 1"/>
    <property type="match status" value="1"/>
</dbReference>
<dbReference type="Proteomes" id="UP000235598">
    <property type="component" value="Unassembled WGS sequence"/>
</dbReference>
<evidence type="ECO:0000256" key="1">
    <source>
        <dbReference type="ARBA" id="ARBA00001933"/>
    </source>
</evidence>
<dbReference type="GO" id="GO:0034386">
    <property type="term" value="F:4-aminobutyrate:2-oxoglutarate transaminase activity"/>
    <property type="evidence" value="ECO:0007669"/>
    <property type="project" value="UniProtKB-EC"/>
</dbReference>
<dbReference type="InterPro" id="IPR015422">
    <property type="entry name" value="PyrdxlP-dep_Trfase_small"/>
</dbReference>
<evidence type="ECO:0000256" key="2">
    <source>
        <dbReference type="ARBA" id="ARBA00008954"/>
    </source>
</evidence>
<dbReference type="PANTHER" id="PTHR43206">
    <property type="entry name" value="AMINOTRANSFERASE"/>
    <property type="match status" value="1"/>
</dbReference>
<dbReference type="OrthoDB" id="5149782at2"/>
<dbReference type="SUPFAM" id="SSF53383">
    <property type="entry name" value="PLP-dependent transferases"/>
    <property type="match status" value="1"/>
</dbReference>
<comment type="cofactor">
    <cofactor evidence="1">
        <name>pyridoxal 5'-phosphate</name>
        <dbReference type="ChEBI" id="CHEBI:597326"/>
    </cofactor>
</comment>
<feature type="non-terminal residue" evidence="6">
    <location>
        <position position="88"/>
    </location>
</feature>
<evidence type="ECO:0000256" key="5">
    <source>
        <dbReference type="SAM" id="MobiDB-lite"/>
    </source>
</evidence>
<sequence>MTTLEQGGQSLPQERKLVTEIPGPKSRELEQRRKAAVCAGVGSSLPAYIVAGGGGILKDIDGNQMIDLGAGIAVTNVGNSNPRVVNRA</sequence>
<dbReference type="EMBL" id="PNHK01000555">
    <property type="protein sequence ID" value="PMD00624.1"/>
    <property type="molecule type" value="Genomic_DNA"/>
</dbReference>
<comment type="caution">
    <text evidence="6">The sequence shown here is derived from an EMBL/GenBank/DDBJ whole genome shotgun (WGS) entry which is preliminary data.</text>
</comment>
<dbReference type="EC" id="2.6.1.19" evidence="6"/>
<evidence type="ECO:0000313" key="7">
    <source>
        <dbReference type="Proteomes" id="UP000235598"/>
    </source>
</evidence>
<comment type="similarity">
    <text evidence="2">Belongs to the class-III pyridoxal-phosphate-dependent aminotransferase family.</text>
</comment>
<feature type="compositionally biased region" description="Polar residues" evidence="5">
    <location>
        <begin position="1"/>
        <end position="12"/>
    </location>
</feature>
<dbReference type="GO" id="GO:0005829">
    <property type="term" value="C:cytosol"/>
    <property type="evidence" value="ECO:0007669"/>
    <property type="project" value="TreeGrafter"/>
</dbReference>
<protein>
    <submittedName>
        <fullName evidence="6">4-aminobutyrate--2-oxoglutarate transaminase</fullName>
        <ecNumber evidence="6">2.6.1.19</ecNumber>
    </submittedName>
</protein>
<evidence type="ECO:0000256" key="4">
    <source>
        <dbReference type="ARBA" id="ARBA00022679"/>
    </source>
</evidence>
<dbReference type="InterPro" id="IPR005814">
    <property type="entry name" value="Aminotrans_3"/>
</dbReference>
<dbReference type="PANTHER" id="PTHR43206:SF2">
    <property type="entry name" value="4-AMINOBUTYRATE AMINOTRANSFERASE GABT"/>
    <property type="match status" value="1"/>
</dbReference>
<dbReference type="GO" id="GO:0009450">
    <property type="term" value="P:gamma-aminobutyric acid catabolic process"/>
    <property type="evidence" value="ECO:0007669"/>
    <property type="project" value="TreeGrafter"/>
</dbReference>